<evidence type="ECO:0000256" key="6">
    <source>
        <dbReference type="SAM" id="MobiDB-lite"/>
    </source>
</evidence>
<dbReference type="Gene3D" id="3.40.50.200">
    <property type="entry name" value="Peptidase S8/S53 domain"/>
    <property type="match status" value="1"/>
</dbReference>
<feature type="compositionally biased region" description="Low complexity" evidence="6">
    <location>
        <begin position="348"/>
        <end position="357"/>
    </location>
</feature>
<feature type="domain" description="Peptidase S8/S53" evidence="8">
    <location>
        <begin position="66"/>
        <end position="311"/>
    </location>
</feature>
<evidence type="ECO:0000256" key="3">
    <source>
        <dbReference type="ARBA" id="ARBA00022801"/>
    </source>
</evidence>
<dbReference type="GO" id="GO:0006508">
    <property type="term" value="P:proteolysis"/>
    <property type="evidence" value="ECO:0007669"/>
    <property type="project" value="UniProtKB-KW"/>
</dbReference>
<name>A0A5D0UKV7_9ACTN</name>
<organism evidence="9 10">
    <name type="scientific">Actinomadura syzygii</name>
    <dbReference type="NCBI Taxonomy" id="1427538"/>
    <lineage>
        <taxon>Bacteria</taxon>
        <taxon>Bacillati</taxon>
        <taxon>Actinomycetota</taxon>
        <taxon>Actinomycetes</taxon>
        <taxon>Streptosporangiales</taxon>
        <taxon>Thermomonosporaceae</taxon>
        <taxon>Actinomadura</taxon>
    </lineage>
</organism>
<protein>
    <submittedName>
        <fullName evidence="9">S8 family serine peptidase</fullName>
    </submittedName>
</protein>
<evidence type="ECO:0000256" key="7">
    <source>
        <dbReference type="SAM" id="Phobius"/>
    </source>
</evidence>
<evidence type="ECO:0000256" key="5">
    <source>
        <dbReference type="PROSITE-ProRule" id="PRU01240"/>
    </source>
</evidence>
<evidence type="ECO:0000256" key="1">
    <source>
        <dbReference type="ARBA" id="ARBA00011073"/>
    </source>
</evidence>
<dbReference type="SUPFAM" id="SSF52743">
    <property type="entry name" value="Subtilisin-like"/>
    <property type="match status" value="1"/>
</dbReference>
<dbReference type="PANTHER" id="PTHR43806:SF11">
    <property type="entry name" value="CEREVISIN-RELATED"/>
    <property type="match status" value="1"/>
</dbReference>
<feature type="active site" description="Charge relay system" evidence="5">
    <location>
        <position position="75"/>
    </location>
</feature>
<evidence type="ECO:0000256" key="4">
    <source>
        <dbReference type="ARBA" id="ARBA00022825"/>
    </source>
</evidence>
<feature type="active site" description="Charge relay system" evidence="5">
    <location>
        <position position="109"/>
    </location>
</feature>
<keyword evidence="7" id="KW-1133">Transmembrane helix</keyword>
<keyword evidence="4 5" id="KW-0720">Serine protease</keyword>
<keyword evidence="7" id="KW-0472">Membrane</keyword>
<dbReference type="InterPro" id="IPR050131">
    <property type="entry name" value="Peptidase_S8_subtilisin-like"/>
</dbReference>
<keyword evidence="3 5" id="KW-0378">Hydrolase</keyword>
<dbReference type="PRINTS" id="PR00723">
    <property type="entry name" value="SUBTILISIN"/>
</dbReference>
<dbReference type="InterPro" id="IPR000209">
    <property type="entry name" value="Peptidase_S8/S53_dom"/>
</dbReference>
<accession>A0A5D0UKV7</accession>
<dbReference type="InterPro" id="IPR036852">
    <property type="entry name" value="Peptidase_S8/S53_dom_sf"/>
</dbReference>
<dbReference type="GO" id="GO:0004252">
    <property type="term" value="F:serine-type endopeptidase activity"/>
    <property type="evidence" value="ECO:0007669"/>
    <property type="project" value="UniProtKB-UniRule"/>
</dbReference>
<comment type="caution">
    <text evidence="9">The sequence shown here is derived from an EMBL/GenBank/DDBJ whole genome shotgun (WGS) entry which is preliminary data.</text>
</comment>
<comment type="similarity">
    <text evidence="1 5">Belongs to the peptidase S8 family.</text>
</comment>
<dbReference type="PROSITE" id="PS51892">
    <property type="entry name" value="SUBTILASE"/>
    <property type="match status" value="1"/>
</dbReference>
<dbReference type="OrthoDB" id="3530033at2"/>
<keyword evidence="10" id="KW-1185">Reference proteome</keyword>
<dbReference type="EMBL" id="VSFF01000001">
    <property type="protein sequence ID" value="TYC18450.1"/>
    <property type="molecule type" value="Genomic_DNA"/>
</dbReference>
<evidence type="ECO:0000256" key="2">
    <source>
        <dbReference type="ARBA" id="ARBA00022670"/>
    </source>
</evidence>
<gene>
    <name evidence="9" type="ORF">FXF65_01420</name>
</gene>
<evidence type="ECO:0000259" key="8">
    <source>
        <dbReference type="Pfam" id="PF00082"/>
    </source>
</evidence>
<dbReference type="CDD" id="cd00306">
    <property type="entry name" value="Peptidases_S8_S53"/>
    <property type="match status" value="1"/>
</dbReference>
<reference evidence="9 10" key="1">
    <citation type="submission" date="2019-08" db="EMBL/GenBank/DDBJ databases">
        <title>Actinomadura sp. nov. CYP1-5 isolated from mountain soil.</title>
        <authorList>
            <person name="Songsumanus A."/>
            <person name="Kuncharoen N."/>
            <person name="Kudo T."/>
            <person name="Yuki M."/>
            <person name="Igarashi Y."/>
            <person name="Tanasupawat S."/>
        </authorList>
    </citation>
    <scope>NUCLEOTIDE SEQUENCE [LARGE SCALE GENOMIC DNA]</scope>
    <source>
        <strain evidence="9 10">GKU157</strain>
    </source>
</reference>
<evidence type="ECO:0000313" key="10">
    <source>
        <dbReference type="Proteomes" id="UP000322634"/>
    </source>
</evidence>
<dbReference type="AlphaFoldDB" id="A0A5D0UKV7"/>
<feature type="region of interest" description="Disordered" evidence="6">
    <location>
        <begin position="338"/>
        <end position="357"/>
    </location>
</feature>
<dbReference type="Pfam" id="PF00082">
    <property type="entry name" value="Peptidase_S8"/>
    <property type="match status" value="1"/>
</dbReference>
<dbReference type="Proteomes" id="UP000322634">
    <property type="component" value="Unassembled WGS sequence"/>
</dbReference>
<evidence type="ECO:0000313" key="9">
    <source>
        <dbReference type="EMBL" id="TYC18450.1"/>
    </source>
</evidence>
<sequence length="395" mass="41749">MLSRPVADRGRSPVRARARWLGVLGAVVALLLLSPTPALAVPEPRKELYWFDWWELQKKVWPITTGKGITVAVVDREVDIDLPDLKGAVLPNVNMNDVRMKPDPENGGHGAAMSALIVGQGRGTGMVGVAPDAKVLPLSAQSAGAWAKALRYATDHGAKVVNISQGDVTFQPCDPLLQAAVSYAVQRDVVVVVSAGNEGRHGDWRSSPANCAGVLAVGGLDGQVEPWSGSTPGEYVMGAAPAVEVGSIDGFGHFVGRGHAGTSPAAALTSGVVALVRARFPNMPAREVVRRILATAKDVGKPGWDDVTGYGLVRPYRALVDNVPATAPNPVYDRWQATQAGSRPSVRPSTASPAAKSAKKTSGNTWWVWPSLFGAVVAIVAGSLFIYRKRLRLSR</sequence>
<keyword evidence="2 5" id="KW-0645">Protease</keyword>
<dbReference type="InterPro" id="IPR015500">
    <property type="entry name" value="Peptidase_S8_subtilisin-rel"/>
</dbReference>
<keyword evidence="7" id="KW-0812">Transmembrane</keyword>
<dbReference type="PANTHER" id="PTHR43806">
    <property type="entry name" value="PEPTIDASE S8"/>
    <property type="match status" value="1"/>
</dbReference>
<proteinExistence type="inferred from homology"/>
<feature type="active site" description="Charge relay system" evidence="5">
    <location>
        <position position="263"/>
    </location>
</feature>
<feature type="transmembrane region" description="Helical" evidence="7">
    <location>
        <begin position="366"/>
        <end position="387"/>
    </location>
</feature>